<evidence type="ECO:0000313" key="1">
    <source>
        <dbReference type="EMBL" id="PIM51923.1"/>
    </source>
</evidence>
<gene>
    <name evidence="1" type="ORF">CS062_17515</name>
</gene>
<reference evidence="1 2" key="1">
    <citation type="submission" date="2017-11" db="EMBL/GenBank/DDBJ databases">
        <title>Draft genome sequence of Mitsuaria sp. HWN-4.</title>
        <authorList>
            <person name="Gundlapally S.R."/>
        </authorList>
    </citation>
    <scope>NUCLEOTIDE SEQUENCE [LARGE SCALE GENOMIC DNA]</scope>
    <source>
        <strain evidence="1 2">HWN-4</strain>
    </source>
</reference>
<dbReference type="Proteomes" id="UP000231501">
    <property type="component" value="Unassembled WGS sequence"/>
</dbReference>
<evidence type="ECO:0000313" key="2">
    <source>
        <dbReference type="Proteomes" id="UP000231501"/>
    </source>
</evidence>
<dbReference type="RefSeq" id="WP_099862887.1">
    <property type="nucleotide sequence ID" value="NZ_PEOG01000050.1"/>
</dbReference>
<name>A0A2G9C667_9BURK</name>
<organism evidence="1 2">
    <name type="scientific">Roseateles chitinivorans</name>
    <dbReference type="NCBI Taxonomy" id="2917965"/>
    <lineage>
        <taxon>Bacteria</taxon>
        <taxon>Pseudomonadati</taxon>
        <taxon>Pseudomonadota</taxon>
        <taxon>Betaproteobacteria</taxon>
        <taxon>Burkholderiales</taxon>
        <taxon>Sphaerotilaceae</taxon>
        <taxon>Roseateles</taxon>
    </lineage>
</organism>
<protein>
    <submittedName>
        <fullName evidence="1">Uncharacterized protein</fullName>
    </submittedName>
</protein>
<keyword evidence="2" id="KW-1185">Reference proteome</keyword>
<dbReference type="AlphaFoldDB" id="A0A2G9C667"/>
<accession>A0A2G9C667</accession>
<comment type="caution">
    <text evidence="1">The sequence shown here is derived from an EMBL/GenBank/DDBJ whole genome shotgun (WGS) entry which is preliminary data.</text>
</comment>
<sequence>MNVVLYTEDFEPITVFDLPVNPDHIARYMGSHFRVPIVEPIRHQTPGYPMPAELEEYETLTIRLERLHWLRGQKKWVLIAEDEVLALKLRAAWLPGQQRQVNEYRRTIDLFAAALLREMQRGR</sequence>
<proteinExistence type="predicted"/>
<dbReference type="EMBL" id="PEOG01000050">
    <property type="protein sequence ID" value="PIM51923.1"/>
    <property type="molecule type" value="Genomic_DNA"/>
</dbReference>